<dbReference type="AlphaFoldDB" id="A0A1X0XI34"/>
<evidence type="ECO:0000259" key="5">
    <source>
        <dbReference type="PROSITE" id="PS50977"/>
    </source>
</evidence>
<evidence type="ECO:0000313" key="6">
    <source>
        <dbReference type="EMBL" id="ORJ52560.1"/>
    </source>
</evidence>
<gene>
    <name evidence="6" type="ORF">B5M45_30685</name>
</gene>
<dbReference type="InterPro" id="IPR009057">
    <property type="entry name" value="Homeodomain-like_sf"/>
</dbReference>
<dbReference type="Pfam" id="PF00440">
    <property type="entry name" value="TetR_N"/>
    <property type="match status" value="1"/>
</dbReference>
<dbReference type="Pfam" id="PF16925">
    <property type="entry name" value="TetR_C_13"/>
    <property type="match status" value="1"/>
</dbReference>
<protein>
    <recommendedName>
        <fullName evidence="5">HTH tetR-type domain-containing protein</fullName>
    </recommendedName>
</protein>
<feature type="DNA-binding region" description="H-T-H motif" evidence="4">
    <location>
        <begin position="40"/>
        <end position="59"/>
    </location>
</feature>
<evidence type="ECO:0000256" key="3">
    <source>
        <dbReference type="ARBA" id="ARBA00023163"/>
    </source>
</evidence>
<keyword evidence="3" id="KW-0804">Transcription</keyword>
<sequence>MSSNSVGRARAPGRPPQFDREHALAQLCLLFWTRGYEQATQDEMLAATGLSSSTLYRSFGTKADILQAALARYLAWADEMFAPLENGQRGVADVQAYLGHIRAQLAGPLSTAGCLVWNTMQIPVNGDPRIKALTEQHMQRLRRGLAAALGRATDAGELSASTAKSLAEVVRAGVLGVQARGRAGDSADALTLLDGLQELLGSGRR</sequence>
<dbReference type="InterPro" id="IPR001647">
    <property type="entry name" value="HTH_TetR"/>
</dbReference>
<accession>A0A1X0XI34</accession>
<keyword evidence="1" id="KW-0805">Transcription regulation</keyword>
<dbReference type="Gene3D" id="1.10.10.60">
    <property type="entry name" value="Homeodomain-like"/>
    <property type="match status" value="1"/>
</dbReference>
<dbReference type="PROSITE" id="PS50977">
    <property type="entry name" value="HTH_TETR_2"/>
    <property type="match status" value="1"/>
</dbReference>
<dbReference type="SUPFAM" id="SSF46689">
    <property type="entry name" value="Homeodomain-like"/>
    <property type="match status" value="1"/>
</dbReference>
<dbReference type="InterPro" id="IPR011075">
    <property type="entry name" value="TetR_C"/>
</dbReference>
<dbReference type="Proteomes" id="UP000193040">
    <property type="component" value="Unassembled WGS sequence"/>
</dbReference>
<reference evidence="6 7" key="1">
    <citation type="submission" date="2017-03" db="EMBL/GenBank/DDBJ databases">
        <title>Genomic insights into Mycobacterium simiae human colonization.</title>
        <authorList>
            <person name="Steffani J.L."/>
            <person name="Brunck M.E."/>
            <person name="Cruz E."/>
            <person name="Montiel R."/>
            <person name="Barona F."/>
        </authorList>
    </citation>
    <scope>NUCLEOTIDE SEQUENCE [LARGE SCALE GENOMIC DNA]</scope>
    <source>
        <strain evidence="6 7">MsiGto</strain>
    </source>
</reference>
<dbReference type="PANTHER" id="PTHR47506:SF1">
    <property type="entry name" value="HTH-TYPE TRANSCRIPTIONAL REGULATOR YJDC"/>
    <property type="match status" value="1"/>
</dbReference>
<organism evidence="6 7">
    <name type="scientific">Mycobacterium simiae</name>
    <name type="common">Mycobacterium habana</name>
    <dbReference type="NCBI Taxonomy" id="1784"/>
    <lineage>
        <taxon>Bacteria</taxon>
        <taxon>Bacillati</taxon>
        <taxon>Actinomycetota</taxon>
        <taxon>Actinomycetes</taxon>
        <taxon>Mycobacteriales</taxon>
        <taxon>Mycobacteriaceae</taxon>
        <taxon>Mycobacterium</taxon>
        <taxon>Mycobacterium simiae complex</taxon>
    </lineage>
</organism>
<keyword evidence="2 4" id="KW-0238">DNA-binding</keyword>
<evidence type="ECO:0000256" key="2">
    <source>
        <dbReference type="ARBA" id="ARBA00023125"/>
    </source>
</evidence>
<dbReference type="InterPro" id="IPR036271">
    <property type="entry name" value="Tet_transcr_reg_TetR-rel_C_sf"/>
</dbReference>
<dbReference type="SUPFAM" id="SSF48498">
    <property type="entry name" value="Tetracyclin repressor-like, C-terminal domain"/>
    <property type="match status" value="1"/>
</dbReference>
<name>A0A1X0XI34_MYCSI</name>
<evidence type="ECO:0000256" key="4">
    <source>
        <dbReference type="PROSITE-ProRule" id="PRU00335"/>
    </source>
</evidence>
<dbReference type="EMBL" id="MZZM01000046">
    <property type="protein sequence ID" value="ORJ52560.1"/>
    <property type="molecule type" value="Genomic_DNA"/>
</dbReference>
<dbReference type="PANTHER" id="PTHR47506">
    <property type="entry name" value="TRANSCRIPTIONAL REGULATORY PROTEIN"/>
    <property type="match status" value="1"/>
</dbReference>
<evidence type="ECO:0000256" key="1">
    <source>
        <dbReference type="ARBA" id="ARBA00023015"/>
    </source>
</evidence>
<evidence type="ECO:0000313" key="7">
    <source>
        <dbReference type="Proteomes" id="UP000193040"/>
    </source>
</evidence>
<keyword evidence="7" id="KW-1185">Reference proteome</keyword>
<comment type="caution">
    <text evidence="6">The sequence shown here is derived from an EMBL/GenBank/DDBJ whole genome shotgun (WGS) entry which is preliminary data.</text>
</comment>
<dbReference type="RefSeq" id="WP_084954142.1">
    <property type="nucleotide sequence ID" value="NZ_MZZM01000046.1"/>
</dbReference>
<feature type="domain" description="HTH tetR-type" evidence="5">
    <location>
        <begin position="17"/>
        <end position="77"/>
    </location>
</feature>
<proteinExistence type="predicted"/>
<dbReference type="Gene3D" id="1.10.357.10">
    <property type="entry name" value="Tetracycline Repressor, domain 2"/>
    <property type="match status" value="1"/>
</dbReference>
<dbReference type="GO" id="GO:0003677">
    <property type="term" value="F:DNA binding"/>
    <property type="evidence" value="ECO:0007669"/>
    <property type="project" value="UniProtKB-UniRule"/>
</dbReference>